<comment type="caution">
    <text evidence="2">The sequence shown here is derived from an EMBL/GenBank/DDBJ whole genome shotgun (WGS) entry which is preliminary data.</text>
</comment>
<sequence length="142" mass="15696">MVPSPRELHLGLPLSADRRQKTKLPFSLPPSDTIETLSSFNFLFLNPTVPSSTTNPASDPTSNPTPKFDTLNLKHPMMPTRPKRLIPSLTLPHHTPVHSFTLLTLLTLLTPCSLRRMPTASSSKLLRALQSPIRESVPICAE</sequence>
<protein>
    <submittedName>
        <fullName evidence="2">Uncharacterized protein</fullName>
    </submittedName>
</protein>
<evidence type="ECO:0000313" key="2">
    <source>
        <dbReference type="EMBL" id="KAF7532501.1"/>
    </source>
</evidence>
<proteinExistence type="predicted"/>
<organism evidence="2 3">
    <name type="scientific">Cylindrodendrum hubeiense</name>
    <dbReference type="NCBI Taxonomy" id="595255"/>
    <lineage>
        <taxon>Eukaryota</taxon>
        <taxon>Fungi</taxon>
        <taxon>Dikarya</taxon>
        <taxon>Ascomycota</taxon>
        <taxon>Pezizomycotina</taxon>
        <taxon>Sordariomycetes</taxon>
        <taxon>Hypocreomycetidae</taxon>
        <taxon>Hypocreales</taxon>
        <taxon>Nectriaceae</taxon>
        <taxon>Cylindrodendrum</taxon>
    </lineage>
</organism>
<keyword evidence="3" id="KW-1185">Reference proteome</keyword>
<gene>
    <name evidence="2" type="ORF">G7Z17_g13633</name>
</gene>
<evidence type="ECO:0000256" key="1">
    <source>
        <dbReference type="SAM" id="MobiDB-lite"/>
    </source>
</evidence>
<accession>A0A9P5GVI7</accession>
<dbReference type="Proteomes" id="UP000722485">
    <property type="component" value="Unassembled WGS sequence"/>
</dbReference>
<reference evidence="2" key="1">
    <citation type="submission" date="2020-03" db="EMBL/GenBank/DDBJ databases">
        <title>Draft Genome Sequence of Cylindrodendrum hubeiense.</title>
        <authorList>
            <person name="Buettner E."/>
            <person name="Kellner H."/>
        </authorList>
    </citation>
    <scope>NUCLEOTIDE SEQUENCE</scope>
    <source>
        <strain evidence="2">IHI 201604</strain>
    </source>
</reference>
<evidence type="ECO:0000313" key="3">
    <source>
        <dbReference type="Proteomes" id="UP000722485"/>
    </source>
</evidence>
<dbReference type="EMBL" id="JAANBB010000892">
    <property type="protein sequence ID" value="KAF7532501.1"/>
    <property type="molecule type" value="Genomic_DNA"/>
</dbReference>
<feature type="compositionally biased region" description="Polar residues" evidence="1">
    <location>
        <begin position="51"/>
        <end position="65"/>
    </location>
</feature>
<dbReference type="AlphaFoldDB" id="A0A9P5GVI7"/>
<name>A0A9P5GVI7_9HYPO</name>
<feature type="region of interest" description="Disordered" evidence="1">
    <location>
        <begin position="51"/>
        <end position="77"/>
    </location>
</feature>